<keyword evidence="2" id="KW-1185">Reference proteome</keyword>
<reference evidence="2" key="1">
    <citation type="journal article" date="2022" name="Mol. Ecol. Resour.">
        <title>The genomes of chicory, endive, great burdock and yacon provide insights into Asteraceae palaeo-polyploidization history and plant inulin production.</title>
        <authorList>
            <person name="Fan W."/>
            <person name="Wang S."/>
            <person name="Wang H."/>
            <person name="Wang A."/>
            <person name="Jiang F."/>
            <person name="Liu H."/>
            <person name="Zhao H."/>
            <person name="Xu D."/>
            <person name="Zhang Y."/>
        </authorList>
    </citation>
    <scope>NUCLEOTIDE SEQUENCE [LARGE SCALE GENOMIC DNA]</scope>
    <source>
        <strain evidence="2">cv. Yunnan</strain>
    </source>
</reference>
<evidence type="ECO:0000313" key="2">
    <source>
        <dbReference type="Proteomes" id="UP001056120"/>
    </source>
</evidence>
<dbReference type="Proteomes" id="UP001056120">
    <property type="component" value="Linkage Group LG10"/>
</dbReference>
<dbReference type="EMBL" id="CM042027">
    <property type="protein sequence ID" value="KAI3803333.1"/>
    <property type="molecule type" value="Genomic_DNA"/>
</dbReference>
<name>A0ACB9I522_9ASTR</name>
<gene>
    <name evidence="1" type="ORF">L1987_31483</name>
</gene>
<accession>A0ACB9I522</accession>
<comment type="caution">
    <text evidence="1">The sequence shown here is derived from an EMBL/GenBank/DDBJ whole genome shotgun (WGS) entry which is preliminary data.</text>
</comment>
<evidence type="ECO:0000313" key="1">
    <source>
        <dbReference type="EMBL" id="KAI3803333.1"/>
    </source>
</evidence>
<reference evidence="1 2" key="2">
    <citation type="journal article" date="2022" name="Mol. Ecol. Resour.">
        <title>The genomes of chicory, endive, great burdock and yacon provide insights into Asteraceae paleo-polyploidization history and plant inulin production.</title>
        <authorList>
            <person name="Fan W."/>
            <person name="Wang S."/>
            <person name="Wang H."/>
            <person name="Wang A."/>
            <person name="Jiang F."/>
            <person name="Liu H."/>
            <person name="Zhao H."/>
            <person name="Xu D."/>
            <person name="Zhang Y."/>
        </authorList>
    </citation>
    <scope>NUCLEOTIDE SEQUENCE [LARGE SCALE GENOMIC DNA]</scope>
    <source>
        <strain evidence="2">cv. Yunnan</strain>
        <tissue evidence="1">Leaves</tissue>
    </source>
</reference>
<organism evidence="1 2">
    <name type="scientific">Smallanthus sonchifolius</name>
    <dbReference type="NCBI Taxonomy" id="185202"/>
    <lineage>
        <taxon>Eukaryota</taxon>
        <taxon>Viridiplantae</taxon>
        <taxon>Streptophyta</taxon>
        <taxon>Embryophyta</taxon>
        <taxon>Tracheophyta</taxon>
        <taxon>Spermatophyta</taxon>
        <taxon>Magnoliopsida</taxon>
        <taxon>eudicotyledons</taxon>
        <taxon>Gunneridae</taxon>
        <taxon>Pentapetalae</taxon>
        <taxon>asterids</taxon>
        <taxon>campanulids</taxon>
        <taxon>Asterales</taxon>
        <taxon>Asteraceae</taxon>
        <taxon>Asteroideae</taxon>
        <taxon>Heliantheae alliance</taxon>
        <taxon>Millerieae</taxon>
        <taxon>Smallanthus</taxon>
    </lineage>
</organism>
<proteinExistence type="predicted"/>
<sequence length="81" mass="9165">MNRAVPFPSIHVRKPPATVFNVPCICVSFTFDSTGDRFDSSGDSDLHLLLAKLGLEILDCFTWNNWIRKQHKHLIPKATAK</sequence>
<protein>
    <submittedName>
        <fullName evidence="1">Uncharacterized protein</fullName>
    </submittedName>
</protein>